<protein>
    <submittedName>
        <fullName evidence="2">Uncharacterized protein</fullName>
    </submittedName>
</protein>
<evidence type="ECO:0000313" key="2">
    <source>
        <dbReference type="EMBL" id="GLU46766.1"/>
    </source>
</evidence>
<feature type="compositionally biased region" description="Low complexity" evidence="1">
    <location>
        <begin position="54"/>
        <end position="67"/>
    </location>
</feature>
<proteinExistence type="predicted"/>
<dbReference type="AlphaFoldDB" id="A0A9W6P414"/>
<dbReference type="EMBL" id="BSQG01000001">
    <property type="protein sequence ID" value="GLU46766.1"/>
    <property type="molecule type" value="Genomic_DNA"/>
</dbReference>
<evidence type="ECO:0000313" key="3">
    <source>
        <dbReference type="Proteomes" id="UP001165092"/>
    </source>
</evidence>
<name>A0A9W6P414_9ACTN</name>
<comment type="caution">
    <text evidence="2">The sequence shown here is derived from an EMBL/GenBank/DDBJ whole genome shotgun (WGS) entry which is preliminary data.</text>
</comment>
<dbReference type="RefSeq" id="WP_285757584.1">
    <property type="nucleotide sequence ID" value="NZ_BSQG01000001.1"/>
</dbReference>
<organism evidence="2 3">
    <name type="scientific">Nocardiopsis ansamitocini</name>
    <dbReference type="NCBI Taxonomy" id="1670832"/>
    <lineage>
        <taxon>Bacteria</taxon>
        <taxon>Bacillati</taxon>
        <taxon>Actinomycetota</taxon>
        <taxon>Actinomycetes</taxon>
        <taxon>Streptosporangiales</taxon>
        <taxon>Nocardiopsidaceae</taxon>
        <taxon>Nocardiopsis</taxon>
    </lineage>
</organism>
<reference evidence="2" key="1">
    <citation type="submission" date="2023-02" db="EMBL/GenBank/DDBJ databases">
        <title>Nocardiopsis ansamitocini NBRC 112285.</title>
        <authorList>
            <person name="Ichikawa N."/>
            <person name="Sato H."/>
            <person name="Tonouchi N."/>
        </authorList>
    </citation>
    <scope>NUCLEOTIDE SEQUENCE</scope>
    <source>
        <strain evidence="2">NBRC 112285</strain>
    </source>
</reference>
<evidence type="ECO:0000256" key="1">
    <source>
        <dbReference type="SAM" id="MobiDB-lite"/>
    </source>
</evidence>
<feature type="region of interest" description="Disordered" evidence="1">
    <location>
        <begin position="1"/>
        <end position="78"/>
    </location>
</feature>
<dbReference type="Proteomes" id="UP001165092">
    <property type="component" value="Unassembled WGS sequence"/>
</dbReference>
<accession>A0A9W6P414</accession>
<gene>
    <name evidence="2" type="ORF">Nans01_11170</name>
</gene>
<feature type="compositionally biased region" description="Acidic residues" evidence="1">
    <location>
        <begin position="16"/>
        <end position="31"/>
    </location>
</feature>
<sequence>MVEEAGGPRVRPDSGADTDEGALLETPEADAAEQLAAAGDSDDDGWPSPESLDADAAVPEADAAEQARVVEDGDDEYR</sequence>
<feature type="compositionally biased region" description="Basic and acidic residues" evidence="1">
    <location>
        <begin position="68"/>
        <end position="78"/>
    </location>
</feature>
<keyword evidence="3" id="KW-1185">Reference proteome</keyword>